<keyword evidence="1" id="KW-0808">Transferase</keyword>
<comment type="caution">
    <text evidence="1">The sequence shown here is derived from an EMBL/GenBank/DDBJ whole genome shotgun (WGS) entry which is preliminary data.</text>
</comment>
<evidence type="ECO:0000313" key="1">
    <source>
        <dbReference type="EMBL" id="KAG7355784.1"/>
    </source>
</evidence>
<keyword evidence="2" id="KW-1185">Reference proteome</keyword>
<proteinExistence type="predicted"/>
<sequence length="366" mass="41901">MSSRKISDTSSHLAIAMDTKKHILAMASIEQVIEHFRLVETFDDKYQQQNAFAHLVESCWNEFGPSHRYLKRLVLQYVNQLEREGEAVESDALSELVLRVSLRKDDVPESNESCYLSFQIPGKEGMDDPIDGWLRIRVFPYHNDVALRLWEAGAAVAEYFLDHPFLLENMHVIELGAGVGLTGIVIAACCNPSSVYLTDYTDVCRNNLRHNLEINRKWLAHHGVSPDQIAEGYLEWESFAHPTGLTVNEMNDDPAMVSFQRAQVLIAADVLYDVSVIDSLVLVVKRFLIQQSNRQRKEVIFAITRRNMNTFKLFLDHLRGHGIHCTYLAKSCDNLTKMFPCNFFQGREDVQVAQLRLTAFHDDDVR</sequence>
<protein>
    <submittedName>
        <fullName evidence="1">Lysine methyltransferase</fullName>
    </submittedName>
</protein>
<dbReference type="OrthoDB" id="194386at2759"/>
<name>A0A9K3PSK6_9STRA</name>
<reference evidence="1" key="1">
    <citation type="journal article" date="2021" name="Sci. Rep.">
        <title>Diploid genomic architecture of Nitzschia inconspicua, an elite biomass production diatom.</title>
        <authorList>
            <person name="Oliver A."/>
            <person name="Podell S."/>
            <person name="Pinowska A."/>
            <person name="Traller J.C."/>
            <person name="Smith S.R."/>
            <person name="McClure R."/>
            <person name="Beliaev A."/>
            <person name="Bohutskyi P."/>
            <person name="Hill E.A."/>
            <person name="Rabines A."/>
            <person name="Zheng H."/>
            <person name="Allen L.Z."/>
            <person name="Kuo A."/>
            <person name="Grigoriev I.V."/>
            <person name="Allen A.E."/>
            <person name="Hazlebeck D."/>
            <person name="Allen E.E."/>
        </authorList>
    </citation>
    <scope>NUCLEOTIDE SEQUENCE</scope>
    <source>
        <strain evidence="1">Hildebrandi</strain>
    </source>
</reference>
<dbReference type="EMBL" id="JAGRRH010000015">
    <property type="protein sequence ID" value="KAG7355784.1"/>
    <property type="molecule type" value="Genomic_DNA"/>
</dbReference>
<dbReference type="AlphaFoldDB" id="A0A9K3PSK6"/>
<dbReference type="GO" id="GO:0008168">
    <property type="term" value="F:methyltransferase activity"/>
    <property type="evidence" value="ECO:0007669"/>
    <property type="project" value="UniProtKB-KW"/>
</dbReference>
<dbReference type="GO" id="GO:0032259">
    <property type="term" value="P:methylation"/>
    <property type="evidence" value="ECO:0007669"/>
    <property type="project" value="UniProtKB-KW"/>
</dbReference>
<dbReference type="InterPro" id="IPR019410">
    <property type="entry name" value="Methyltransf_16"/>
</dbReference>
<dbReference type="PANTHER" id="PTHR14614:SF130">
    <property type="entry name" value="PROTEIN-LYSINE N-METHYLTRANSFERASE EEF2KMT"/>
    <property type="match status" value="1"/>
</dbReference>
<organism evidence="1 2">
    <name type="scientific">Nitzschia inconspicua</name>
    <dbReference type="NCBI Taxonomy" id="303405"/>
    <lineage>
        <taxon>Eukaryota</taxon>
        <taxon>Sar</taxon>
        <taxon>Stramenopiles</taxon>
        <taxon>Ochrophyta</taxon>
        <taxon>Bacillariophyta</taxon>
        <taxon>Bacillariophyceae</taxon>
        <taxon>Bacillariophycidae</taxon>
        <taxon>Bacillariales</taxon>
        <taxon>Bacillariaceae</taxon>
        <taxon>Nitzschia</taxon>
    </lineage>
</organism>
<dbReference type="PANTHER" id="PTHR14614">
    <property type="entry name" value="HEPATOCELLULAR CARCINOMA-ASSOCIATED ANTIGEN"/>
    <property type="match status" value="1"/>
</dbReference>
<keyword evidence="1" id="KW-0489">Methyltransferase</keyword>
<reference evidence="1" key="2">
    <citation type="submission" date="2021-04" db="EMBL/GenBank/DDBJ databases">
        <authorList>
            <person name="Podell S."/>
        </authorList>
    </citation>
    <scope>NUCLEOTIDE SEQUENCE</scope>
    <source>
        <strain evidence="1">Hildebrandi</strain>
    </source>
</reference>
<evidence type="ECO:0000313" key="2">
    <source>
        <dbReference type="Proteomes" id="UP000693970"/>
    </source>
</evidence>
<accession>A0A9K3PSK6</accession>
<gene>
    <name evidence="1" type="ORF">IV203_000470</name>
</gene>
<dbReference type="Proteomes" id="UP000693970">
    <property type="component" value="Unassembled WGS sequence"/>
</dbReference>
<dbReference type="Pfam" id="PF10294">
    <property type="entry name" value="Methyltransf_16"/>
    <property type="match status" value="1"/>
</dbReference>